<dbReference type="RefSeq" id="WP_069567557.1">
    <property type="nucleotide sequence ID" value="NZ_CP017157.1"/>
</dbReference>
<evidence type="ECO:0000313" key="1">
    <source>
        <dbReference type="EMBL" id="AOP45685.1"/>
    </source>
</evidence>
<accession>A0A1D7VFZ8</accession>
<dbReference type="Pfam" id="PF10014">
    <property type="entry name" value="2OG-Fe_Oxy_2"/>
    <property type="match status" value="1"/>
</dbReference>
<organism evidence="1 2">
    <name type="scientific">Streptomyces lydicus</name>
    <dbReference type="NCBI Taxonomy" id="47763"/>
    <lineage>
        <taxon>Bacteria</taxon>
        <taxon>Bacillati</taxon>
        <taxon>Actinomycetota</taxon>
        <taxon>Actinomycetes</taxon>
        <taxon>Kitasatosporales</taxon>
        <taxon>Streptomycetaceae</taxon>
        <taxon>Streptomyces</taxon>
    </lineage>
</organism>
<evidence type="ECO:0000313" key="2">
    <source>
        <dbReference type="Proteomes" id="UP000094094"/>
    </source>
</evidence>
<sequence>MTTLSVEASTRLLGKGFERYDREVFLERVGEHDADALFGRLRDAFAELPPDPYATHAHRFRRYGRAVYVPWDRSLTWLPTTPDPALGPVTEYYQGDHNPEHRGERRRFPAVTPEARANALLRQIILFDAEEACQLDSLRHGLVHVGVHFLKLAVDGADEVAVPSPNALHQDGEPFTFAHLISRYNVTGGVNVIAPPRCAGLRPQEVNQELIEAEFTLDGPLDSYAVYDPKVSHYVSPVRLGPEAQRGERSILLVDFTPYVPHI</sequence>
<keyword evidence="2" id="KW-1185">Reference proteome</keyword>
<dbReference type="EMBL" id="CP017157">
    <property type="protein sequence ID" value="AOP45685.1"/>
    <property type="molecule type" value="Genomic_DNA"/>
</dbReference>
<dbReference type="Gene3D" id="2.60.120.620">
    <property type="entry name" value="q2cbj1_9rhob like domain"/>
    <property type="match status" value="1"/>
</dbReference>
<reference evidence="1 2" key="1">
    <citation type="submission" date="2016-09" db="EMBL/GenBank/DDBJ databases">
        <title>Complete genome sequencing of Streptomyces lydicus 103 and metabolic pathways analysis of antibiotic biosynthesis.</title>
        <authorList>
            <person name="Jia N."/>
            <person name="Ding M.-Z."/>
            <person name="Gao F."/>
            <person name="Yuan Y.-J."/>
        </authorList>
    </citation>
    <scope>NUCLEOTIDE SEQUENCE [LARGE SCALE GENOMIC DNA]</scope>
    <source>
        <strain evidence="1 2">103</strain>
    </source>
</reference>
<dbReference type="OrthoDB" id="6681382at2"/>
<dbReference type="KEGG" id="slc:SL103_05015"/>
<proteinExistence type="predicted"/>
<name>A0A1D7VFZ8_9ACTN</name>
<dbReference type="GO" id="GO:0051213">
    <property type="term" value="F:dioxygenase activity"/>
    <property type="evidence" value="ECO:0007669"/>
    <property type="project" value="InterPro"/>
</dbReference>
<dbReference type="InterPro" id="IPR018724">
    <property type="entry name" value="2OG-Fe_dioxygenase"/>
</dbReference>
<dbReference type="Proteomes" id="UP000094094">
    <property type="component" value="Chromosome"/>
</dbReference>
<dbReference type="AlphaFoldDB" id="A0A1D7VFZ8"/>
<protein>
    <recommendedName>
        <fullName evidence="3">2OG-Fe dioxygenase family protein</fullName>
    </recommendedName>
</protein>
<gene>
    <name evidence="1" type="ORF">SL103_05015</name>
</gene>
<evidence type="ECO:0008006" key="3">
    <source>
        <dbReference type="Google" id="ProtNLM"/>
    </source>
</evidence>